<evidence type="ECO:0000259" key="8">
    <source>
        <dbReference type="Pfam" id="PF20772"/>
    </source>
</evidence>
<dbReference type="GO" id="GO:0003677">
    <property type="term" value="F:DNA binding"/>
    <property type="evidence" value="ECO:0007669"/>
    <property type="project" value="UniProtKB-UniRule"/>
</dbReference>
<evidence type="ECO:0000256" key="3">
    <source>
        <dbReference type="ARBA" id="ARBA00023015"/>
    </source>
</evidence>
<keyword evidence="5 6" id="KW-0804">Transcription</keyword>
<dbReference type="Pfam" id="PF01709">
    <property type="entry name" value="Transcrip_reg"/>
    <property type="match status" value="1"/>
</dbReference>
<accession>A0A955RLD2</accession>
<evidence type="ECO:0000256" key="2">
    <source>
        <dbReference type="ARBA" id="ARBA00022490"/>
    </source>
</evidence>
<dbReference type="InterPro" id="IPR002876">
    <property type="entry name" value="Transcrip_reg_TACO1-like"/>
</dbReference>
<dbReference type="GO" id="GO:0006355">
    <property type="term" value="P:regulation of DNA-templated transcription"/>
    <property type="evidence" value="ECO:0007669"/>
    <property type="project" value="UniProtKB-UniRule"/>
</dbReference>
<dbReference type="PANTHER" id="PTHR12532:SF6">
    <property type="entry name" value="TRANSCRIPTIONAL REGULATORY PROTEIN YEBC-RELATED"/>
    <property type="match status" value="1"/>
</dbReference>
<dbReference type="InterPro" id="IPR017856">
    <property type="entry name" value="Integrase-like_N"/>
</dbReference>
<dbReference type="Gene3D" id="1.10.10.200">
    <property type="match status" value="1"/>
</dbReference>
<dbReference type="HAMAP" id="MF_00693">
    <property type="entry name" value="Transcrip_reg_TACO1"/>
    <property type="match status" value="1"/>
</dbReference>
<dbReference type="NCBIfam" id="TIGR01033">
    <property type="entry name" value="YebC/PmpR family DNA-binding transcriptional regulator"/>
    <property type="match status" value="1"/>
</dbReference>
<reference evidence="9" key="2">
    <citation type="journal article" date="2021" name="Microbiome">
        <title>Successional dynamics and alternative stable states in a saline activated sludge microbial community over 9 years.</title>
        <authorList>
            <person name="Wang Y."/>
            <person name="Ye J."/>
            <person name="Ju F."/>
            <person name="Liu L."/>
            <person name="Boyd J.A."/>
            <person name="Deng Y."/>
            <person name="Parks D.H."/>
            <person name="Jiang X."/>
            <person name="Yin X."/>
            <person name="Woodcroft B.J."/>
            <person name="Tyson G.W."/>
            <person name="Hugenholtz P."/>
            <person name="Polz M.F."/>
            <person name="Zhang T."/>
        </authorList>
    </citation>
    <scope>NUCLEOTIDE SEQUENCE</scope>
    <source>
        <strain evidence="9">HKST-UBA11</strain>
    </source>
</reference>
<evidence type="ECO:0000313" key="10">
    <source>
        <dbReference type="Proteomes" id="UP000754563"/>
    </source>
</evidence>
<evidence type="ECO:0000256" key="4">
    <source>
        <dbReference type="ARBA" id="ARBA00023125"/>
    </source>
</evidence>
<name>A0A955RLD2_9BACT</name>
<protein>
    <recommendedName>
        <fullName evidence="6">Probable transcriptional regulatory protein KC717_06405</fullName>
    </recommendedName>
</protein>
<dbReference type="Proteomes" id="UP000754563">
    <property type="component" value="Unassembled WGS sequence"/>
</dbReference>
<dbReference type="SUPFAM" id="SSF75625">
    <property type="entry name" value="YebC-like"/>
    <property type="match status" value="1"/>
</dbReference>
<dbReference type="EMBL" id="JAGQLH010000107">
    <property type="protein sequence ID" value="MCA9386247.1"/>
    <property type="molecule type" value="Genomic_DNA"/>
</dbReference>
<dbReference type="InterPro" id="IPR029072">
    <property type="entry name" value="YebC-like"/>
</dbReference>
<reference evidence="9" key="1">
    <citation type="submission" date="2020-04" db="EMBL/GenBank/DDBJ databases">
        <authorList>
            <person name="Zhang T."/>
        </authorList>
    </citation>
    <scope>NUCLEOTIDE SEQUENCE</scope>
    <source>
        <strain evidence="9">HKST-UBA11</strain>
    </source>
</reference>
<feature type="domain" description="TACO1/YebC-like N-terminal" evidence="8">
    <location>
        <begin position="5"/>
        <end position="76"/>
    </location>
</feature>
<dbReference type="InterPro" id="IPR048300">
    <property type="entry name" value="TACO1_YebC-like_2nd/3rd_dom"/>
</dbReference>
<feature type="domain" description="TACO1/YebC-like second and third" evidence="7">
    <location>
        <begin position="83"/>
        <end position="258"/>
    </location>
</feature>
<dbReference type="FunFam" id="1.10.10.200:FF:000002">
    <property type="entry name" value="Probable transcriptional regulatory protein CLM62_37755"/>
    <property type="match status" value="1"/>
</dbReference>
<comment type="caution">
    <text evidence="9">The sequence shown here is derived from an EMBL/GenBank/DDBJ whole genome shotgun (WGS) entry which is preliminary data.</text>
</comment>
<dbReference type="Pfam" id="PF20772">
    <property type="entry name" value="TACO1_YebC_N"/>
    <property type="match status" value="1"/>
</dbReference>
<dbReference type="NCBIfam" id="NF001030">
    <property type="entry name" value="PRK00110.1"/>
    <property type="match status" value="1"/>
</dbReference>
<proteinExistence type="inferred from homology"/>
<dbReference type="Gene3D" id="3.30.70.980">
    <property type="match status" value="2"/>
</dbReference>
<dbReference type="AlphaFoldDB" id="A0A955RLD2"/>
<comment type="subcellular location">
    <subcellularLocation>
        <location evidence="6">Cytoplasm</location>
    </subcellularLocation>
</comment>
<dbReference type="PANTHER" id="PTHR12532">
    <property type="entry name" value="TRANSLATIONAL ACTIVATOR OF CYTOCHROME C OXIDASE 1"/>
    <property type="match status" value="1"/>
</dbReference>
<comment type="similarity">
    <text evidence="1 6">Belongs to the TACO1 family.</text>
</comment>
<keyword evidence="2 6" id="KW-0963">Cytoplasm</keyword>
<dbReference type="GO" id="GO:0005829">
    <property type="term" value="C:cytosol"/>
    <property type="evidence" value="ECO:0007669"/>
    <property type="project" value="TreeGrafter"/>
</dbReference>
<evidence type="ECO:0000256" key="5">
    <source>
        <dbReference type="ARBA" id="ARBA00023163"/>
    </source>
</evidence>
<dbReference type="InterPro" id="IPR049083">
    <property type="entry name" value="TACO1_YebC_N"/>
</dbReference>
<evidence type="ECO:0000313" key="9">
    <source>
        <dbReference type="EMBL" id="MCA9386247.1"/>
    </source>
</evidence>
<evidence type="ECO:0000256" key="6">
    <source>
        <dbReference type="HAMAP-Rule" id="MF_00693"/>
    </source>
</evidence>
<sequence>MSGHSKWAKIRHKKGANDAKRGALFTKLAKAITIAASEGGGDPDMNFTLRLAIDKAKKANMPIDNIDRAVKKGTGEGGEGTIQRIVYEGVGPEGTFFIVSCSTDNTNRTVAELRKLFEAGGGNLGTSGTAMWQFSEMGVIIVKPERLKKAEKFGKDDSYEPIDIDELQLELIDIDGVKDIVKSENEDGEDVLEIKTDKNDFAKVHKLVEAVNVAIQSAELQFVPNDFLKVNSGVEGRVLSLMESIEDHDDVKNVFTNVDLN</sequence>
<evidence type="ECO:0000259" key="7">
    <source>
        <dbReference type="Pfam" id="PF01709"/>
    </source>
</evidence>
<dbReference type="NCBIfam" id="NF009044">
    <property type="entry name" value="PRK12378.1"/>
    <property type="match status" value="1"/>
</dbReference>
<keyword evidence="4 6" id="KW-0238">DNA-binding</keyword>
<evidence type="ECO:0000256" key="1">
    <source>
        <dbReference type="ARBA" id="ARBA00008724"/>
    </source>
</evidence>
<gene>
    <name evidence="9" type="ORF">KC717_06405</name>
</gene>
<organism evidence="9 10">
    <name type="scientific">Candidatus Dojkabacteria bacterium</name>
    <dbReference type="NCBI Taxonomy" id="2099670"/>
    <lineage>
        <taxon>Bacteria</taxon>
        <taxon>Candidatus Dojkabacteria</taxon>
    </lineage>
</organism>
<dbReference type="InterPro" id="IPR026564">
    <property type="entry name" value="Transcrip_reg_TACO1-like_dom3"/>
</dbReference>
<keyword evidence="3 6" id="KW-0805">Transcription regulation</keyword>